<dbReference type="InterPro" id="IPR014322">
    <property type="entry name" value="RNA_pol_sigma-B/F/G"/>
</dbReference>
<accession>F6EGB8</accession>
<dbReference type="Gene3D" id="1.10.10.10">
    <property type="entry name" value="Winged helix-like DNA-binding domain superfamily/Winged helix DNA-binding domain"/>
    <property type="match status" value="2"/>
</dbReference>
<gene>
    <name evidence="8" type="primary">sigF</name>
    <name evidence="8" type="ordered locus">AS9A_1391</name>
</gene>
<keyword evidence="2" id="KW-0731">Sigma factor</keyword>
<dbReference type="eggNOG" id="COG1191">
    <property type="taxonomic scope" value="Bacteria"/>
</dbReference>
<evidence type="ECO:0000256" key="4">
    <source>
        <dbReference type="ARBA" id="ARBA00023163"/>
    </source>
</evidence>
<keyword evidence="1" id="KW-0805">Transcription regulation</keyword>
<evidence type="ECO:0000313" key="9">
    <source>
        <dbReference type="Proteomes" id="UP000009235"/>
    </source>
</evidence>
<feature type="domain" description="RNA polymerase sigma-70 region 2" evidence="6">
    <location>
        <begin position="34"/>
        <end position="102"/>
    </location>
</feature>
<keyword evidence="3" id="KW-0238">DNA-binding</keyword>
<dbReference type="PANTHER" id="PTHR30385:SF4">
    <property type="entry name" value="RNA POLYMERASE SIGMA-E FACTOR"/>
    <property type="match status" value="1"/>
</dbReference>
<organism evidence="8 9">
    <name type="scientific">Hoyosella subflava (strain DSM 45089 / JCM 17490 / NBRC 109087 / DQS3-9A1)</name>
    <name type="common">Amycolicicoccus subflavus</name>
    <dbReference type="NCBI Taxonomy" id="443218"/>
    <lineage>
        <taxon>Bacteria</taxon>
        <taxon>Bacillati</taxon>
        <taxon>Actinomycetota</taxon>
        <taxon>Actinomycetes</taxon>
        <taxon>Mycobacteriales</taxon>
        <taxon>Hoyosellaceae</taxon>
        <taxon>Hoyosella</taxon>
    </lineage>
</organism>
<reference evidence="8 9" key="1">
    <citation type="journal article" date="2011" name="J. Bacteriol.">
        <title>Complete genome sequence of Amycolicicoccus subflavus DQS3-9A1T, an actinomycete isolated from crude oil-polluted soil.</title>
        <authorList>
            <person name="Cai M."/>
            <person name="Chen W.M."/>
            <person name="Nie Y."/>
            <person name="Chi C.Q."/>
            <person name="Wang Y.N."/>
            <person name="Tang Y.Q."/>
            <person name="Li G.Y."/>
            <person name="Wu X.L."/>
        </authorList>
    </citation>
    <scope>NUCLEOTIDE SEQUENCE [LARGE SCALE GENOMIC DNA]</scope>
    <source>
        <strain evidence="9">DSM 45089 / DQS3-9A1</strain>
    </source>
</reference>
<dbReference type="InterPro" id="IPR000943">
    <property type="entry name" value="RNA_pol_sigma70"/>
</dbReference>
<dbReference type="InterPro" id="IPR014284">
    <property type="entry name" value="RNA_pol_sigma-70_dom"/>
</dbReference>
<dbReference type="SUPFAM" id="SSF88946">
    <property type="entry name" value="Sigma2 domain of RNA polymerase sigma factors"/>
    <property type="match status" value="1"/>
</dbReference>
<feature type="domain" description="RNA polymerase sigma-70 region 4" evidence="7">
    <location>
        <begin position="199"/>
        <end position="247"/>
    </location>
</feature>
<dbReference type="Pfam" id="PF04545">
    <property type="entry name" value="Sigma70_r4"/>
    <property type="match status" value="1"/>
</dbReference>
<name>F6EGB8_HOYSD</name>
<dbReference type="RefSeq" id="WP_013806192.1">
    <property type="nucleotide sequence ID" value="NC_015564.1"/>
</dbReference>
<dbReference type="GO" id="GO:0006352">
    <property type="term" value="P:DNA-templated transcription initiation"/>
    <property type="evidence" value="ECO:0007669"/>
    <property type="project" value="InterPro"/>
</dbReference>
<dbReference type="InterPro" id="IPR036388">
    <property type="entry name" value="WH-like_DNA-bd_sf"/>
</dbReference>
<dbReference type="Proteomes" id="UP000009235">
    <property type="component" value="Chromosome"/>
</dbReference>
<dbReference type="InterPro" id="IPR007630">
    <property type="entry name" value="RNA_pol_sigma70_r4"/>
</dbReference>
<dbReference type="Pfam" id="PF04542">
    <property type="entry name" value="Sigma70_r2"/>
    <property type="match status" value="1"/>
</dbReference>
<evidence type="ECO:0000259" key="7">
    <source>
        <dbReference type="Pfam" id="PF04545"/>
    </source>
</evidence>
<dbReference type="Gene3D" id="1.20.120.1810">
    <property type="match status" value="1"/>
</dbReference>
<dbReference type="NCBIfam" id="TIGR02980">
    <property type="entry name" value="SigBFG"/>
    <property type="match status" value="1"/>
</dbReference>
<dbReference type="KEGG" id="asd:AS9A_1391"/>
<proteinExistence type="predicted"/>
<keyword evidence="4" id="KW-0804">Transcription</keyword>
<feature type="domain" description="RNA polymerase sigma-70 region 3" evidence="5">
    <location>
        <begin position="117"/>
        <end position="174"/>
    </location>
</feature>
<evidence type="ECO:0000259" key="5">
    <source>
        <dbReference type="Pfam" id="PF04539"/>
    </source>
</evidence>
<dbReference type="GO" id="GO:0003677">
    <property type="term" value="F:DNA binding"/>
    <property type="evidence" value="ECO:0007669"/>
    <property type="project" value="UniProtKB-KW"/>
</dbReference>
<dbReference type="InterPro" id="IPR013324">
    <property type="entry name" value="RNA_pol_sigma_r3/r4-like"/>
</dbReference>
<dbReference type="PANTHER" id="PTHR30385">
    <property type="entry name" value="SIGMA FACTOR F FLAGELLAR"/>
    <property type="match status" value="1"/>
</dbReference>
<dbReference type="InterPro" id="IPR013325">
    <property type="entry name" value="RNA_pol_sigma_r2"/>
</dbReference>
<dbReference type="OrthoDB" id="9804285at2"/>
<dbReference type="GO" id="GO:0016987">
    <property type="term" value="F:sigma factor activity"/>
    <property type="evidence" value="ECO:0007669"/>
    <property type="project" value="UniProtKB-KW"/>
</dbReference>
<keyword evidence="9" id="KW-1185">Reference proteome</keyword>
<dbReference type="NCBIfam" id="TIGR02937">
    <property type="entry name" value="sigma70-ECF"/>
    <property type="match status" value="1"/>
</dbReference>
<evidence type="ECO:0000313" key="8">
    <source>
        <dbReference type="EMBL" id="AEF39843.1"/>
    </source>
</evidence>
<dbReference type="EMBL" id="CP002786">
    <property type="protein sequence ID" value="AEF39843.1"/>
    <property type="molecule type" value="Genomic_DNA"/>
</dbReference>
<protein>
    <submittedName>
        <fullName evidence="8">RNA polymerase sigma-F factor</fullName>
    </submittedName>
</protein>
<evidence type="ECO:0000256" key="1">
    <source>
        <dbReference type="ARBA" id="ARBA00023015"/>
    </source>
</evidence>
<dbReference type="STRING" id="443218.AS9A_1391"/>
<dbReference type="Pfam" id="PF04539">
    <property type="entry name" value="Sigma70_r3"/>
    <property type="match status" value="1"/>
</dbReference>
<dbReference type="SUPFAM" id="SSF88659">
    <property type="entry name" value="Sigma3 and sigma4 domains of RNA polymerase sigma factors"/>
    <property type="match status" value="2"/>
</dbReference>
<dbReference type="AlphaFoldDB" id="F6EGB8"/>
<dbReference type="CDD" id="cd06171">
    <property type="entry name" value="Sigma70_r4"/>
    <property type="match status" value="1"/>
</dbReference>
<dbReference type="PRINTS" id="PR00046">
    <property type="entry name" value="SIGMA70FCT"/>
</dbReference>
<evidence type="ECO:0000259" key="6">
    <source>
        <dbReference type="Pfam" id="PF04542"/>
    </source>
</evidence>
<sequence>MDDPNYKEVPQLIAKLRSAEHNGDEADELRHQIIAQCMPLSEHISRRFSGRGEQIDDLRQVALIGLIHAVDRFNPEVGDDFLAFAVPTIMGEVRRHFRDTRWAVRVPRRLQEVHLAIGDATADLAQRLGREPTSQELASALDITVEQLEQGRLAGSAFSAQSVDATRGPGDDSQPLLETVGEPDIHFEQFENHEALRAALDGLPARERSIIVMRFFGNKTQAQIAEHLNISQMHVSRLLAKTLRQLRVRMGGE</sequence>
<evidence type="ECO:0000256" key="2">
    <source>
        <dbReference type="ARBA" id="ARBA00023082"/>
    </source>
</evidence>
<dbReference type="InterPro" id="IPR007627">
    <property type="entry name" value="RNA_pol_sigma70_r2"/>
</dbReference>
<dbReference type="InterPro" id="IPR007624">
    <property type="entry name" value="RNA_pol_sigma70_r3"/>
</dbReference>
<dbReference type="HOGENOM" id="CLU_014793_8_5_11"/>
<evidence type="ECO:0000256" key="3">
    <source>
        <dbReference type="ARBA" id="ARBA00023125"/>
    </source>
</evidence>